<evidence type="ECO:0000256" key="2">
    <source>
        <dbReference type="ARBA" id="ARBA00022692"/>
    </source>
</evidence>
<evidence type="ECO:0000256" key="4">
    <source>
        <dbReference type="ARBA" id="ARBA00023136"/>
    </source>
</evidence>
<name>A0A6J4S464_9ACTN</name>
<dbReference type="GO" id="GO:0016989">
    <property type="term" value="F:sigma factor antagonist activity"/>
    <property type="evidence" value="ECO:0007669"/>
    <property type="project" value="TreeGrafter"/>
</dbReference>
<evidence type="ECO:0000256" key="3">
    <source>
        <dbReference type="ARBA" id="ARBA00022989"/>
    </source>
</evidence>
<comment type="subcellular location">
    <subcellularLocation>
        <location evidence="1">Membrane</location>
        <topology evidence="1">Single-pass membrane protein</topology>
    </subcellularLocation>
</comment>
<keyword evidence="3 5" id="KW-1133">Transmembrane helix</keyword>
<organism evidence="7">
    <name type="scientific">uncultured Rubrobacteraceae bacterium</name>
    <dbReference type="NCBI Taxonomy" id="349277"/>
    <lineage>
        <taxon>Bacteria</taxon>
        <taxon>Bacillati</taxon>
        <taxon>Actinomycetota</taxon>
        <taxon>Rubrobacteria</taxon>
        <taxon>Rubrobacterales</taxon>
        <taxon>Rubrobacteraceae</taxon>
        <taxon>environmental samples</taxon>
    </lineage>
</organism>
<keyword evidence="4 5" id="KW-0472">Membrane</keyword>
<keyword evidence="2 5" id="KW-0812">Transmembrane</keyword>
<feature type="domain" description="Putative zinc-finger" evidence="6">
    <location>
        <begin position="10"/>
        <end position="42"/>
    </location>
</feature>
<reference evidence="7" key="1">
    <citation type="submission" date="2020-02" db="EMBL/GenBank/DDBJ databases">
        <authorList>
            <person name="Meier V. D."/>
        </authorList>
    </citation>
    <scope>NUCLEOTIDE SEQUENCE</scope>
    <source>
        <strain evidence="7">AVDCRST_MAG25</strain>
    </source>
</reference>
<dbReference type="AlphaFoldDB" id="A0A6J4S464"/>
<evidence type="ECO:0000259" key="6">
    <source>
        <dbReference type="Pfam" id="PF13490"/>
    </source>
</evidence>
<sequence>MVEVSAEHERFRELLGAHLLGGLDGEEQQAFLPHLNRCPICQAEARELAPVVAALAEAAPYGVEETPEPPADLEERTFARIERERSRDRASARRQGLFRRTALAAAAALIVVAGLVLYPRLFAPEVPIEPVGFSEVAPGVEAEAGLIAHAWGTETRLTASGLRDGQTYRVTLLSEDGTQVPSGAFIGTADKPLECNLNAALLRQNVAGLEVRSANGELMLYAELAEDAPSATGAPL</sequence>
<dbReference type="EMBL" id="CADCVI010000219">
    <property type="protein sequence ID" value="CAA9488857.1"/>
    <property type="molecule type" value="Genomic_DNA"/>
</dbReference>
<proteinExistence type="predicted"/>
<feature type="transmembrane region" description="Helical" evidence="5">
    <location>
        <begin position="97"/>
        <end position="118"/>
    </location>
</feature>
<dbReference type="Pfam" id="PF13490">
    <property type="entry name" value="zf-HC2"/>
    <property type="match status" value="1"/>
</dbReference>
<accession>A0A6J4S464</accession>
<dbReference type="GO" id="GO:0016020">
    <property type="term" value="C:membrane"/>
    <property type="evidence" value="ECO:0007669"/>
    <property type="project" value="UniProtKB-SubCell"/>
</dbReference>
<dbReference type="InterPro" id="IPR051474">
    <property type="entry name" value="Anti-sigma-K/W_factor"/>
</dbReference>
<dbReference type="PANTHER" id="PTHR37461:SF1">
    <property type="entry name" value="ANTI-SIGMA-K FACTOR RSKA"/>
    <property type="match status" value="1"/>
</dbReference>
<dbReference type="GO" id="GO:0006417">
    <property type="term" value="P:regulation of translation"/>
    <property type="evidence" value="ECO:0007669"/>
    <property type="project" value="TreeGrafter"/>
</dbReference>
<dbReference type="Gene3D" id="1.10.10.1320">
    <property type="entry name" value="Anti-sigma factor, zinc-finger domain"/>
    <property type="match status" value="1"/>
</dbReference>
<protein>
    <recommendedName>
        <fullName evidence="6">Putative zinc-finger domain-containing protein</fullName>
    </recommendedName>
</protein>
<gene>
    <name evidence="7" type="ORF">AVDCRST_MAG25-3245</name>
</gene>
<evidence type="ECO:0000256" key="5">
    <source>
        <dbReference type="SAM" id="Phobius"/>
    </source>
</evidence>
<dbReference type="InterPro" id="IPR041916">
    <property type="entry name" value="Anti_sigma_zinc_sf"/>
</dbReference>
<dbReference type="InterPro" id="IPR027383">
    <property type="entry name" value="Znf_put"/>
</dbReference>
<evidence type="ECO:0000256" key="1">
    <source>
        <dbReference type="ARBA" id="ARBA00004167"/>
    </source>
</evidence>
<dbReference type="PANTHER" id="PTHR37461">
    <property type="entry name" value="ANTI-SIGMA-K FACTOR RSKA"/>
    <property type="match status" value="1"/>
</dbReference>
<evidence type="ECO:0000313" key="7">
    <source>
        <dbReference type="EMBL" id="CAA9488857.1"/>
    </source>
</evidence>